<dbReference type="EMBL" id="PCTB01000007">
    <property type="protein sequence ID" value="PIP63143.1"/>
    <property type="molecule type" value="Genomic_DNA"/>
</dbReference>
<evidence type="ECO:0000256" key="1">
    <source>
        <dbReference type="PROSITE-ProRule" id="PRU01076"/>
    </source>
</evidence>
<organism evidence="3 4">
    <name type="scientific">Candidatus Roizmanbacteria bacterium CG22_combo_CG10-13_8_21_14_all_35_9</name>
    <dbReference type="NCBI Taxonomy" id="1974861"/>
    <lineage>
        <taxon>Bacteria</taxon>
        <taxon>Candidatus Roizmaniibacteriota</taxon>
    </lineage>
</organism>
<dbReference type="SMART" id="SM00966">
    <property type="entry name" value="SpoVT_AbrB"/>
    <property type="match status" value="1"/>
</dbReference>
<feature type="non-terminal residue" evidence="3">
    <location>
        <position position="70"/>
    </location>
</feature>
<name>A0A2H0BZL6_9BACT</name>
<protein>
    <recommendedName>
        <fullName evidence="2">SpoVT-AbrB domain-containing protein</fullName>
    </recommendedName>
</protein>
<dbReference type="NCBIfam" id="TIGR01439">
    <property type="entry name" value="lp_hng_hel_AbrB"/>
    <property type="match status" value="1"/>
</dbReference>
<accession>A0A2H0BZL6</accession>
<feature type="domain" description="SpoVT-AbrB" evidence="2">
    <location>
        <begin position="2"/>
        <end position="47"/>
    </location>
</feature>
<evidence type="ECO:0000259" key="2">
    <source>
        <dbReference type="PROSITE" id="PS51740"/>
    </source>
</evidence>
<keyword evidence="1" id="KW-0238">DNA-binding</keyword>
<dbReference type="SUPFAM" id="SSF89447">
    <property type="entry name" value="AbrB/MazE/MraZ-like"/>
    <property type="match status" value="1"/>
</dbReference>
<dbReference type="Proteomes" id="UP000231021">
    <property type="component" value="Unassembled WGS sequence"/>
</dbReference>
<evidence type="ECO:0000313" key="3">
    <source>
        <dbReference type="EMBL" id="PIP63143.1"/>
    </source>
</evidence>
<dbReference type="Gene3D" id="2.10.260.10">
    <property type="match status" value="1"/>
</dbReference>
<dbReference type="InterPro" id="IPR037914">
    <property type="entry name" value="SpoVT-AbrB_sf"/>
</dbReference>
<dbReference type="PROSITE" id="PS51740">
    <property type="entry name" value="SPOVT_ABRB"/>
    <property type="match status" value="1"/>
</dbReference>
<dbReference type="GO" id="GO:0003677">
    <property type="term" value="F:DNA binding"/>
    <property type="evidence" value="ECO:0007669"/>
    <property type="project" value="UniProtKB-UniRule"/>
</dbReference>
<proteinExistence type="predicted"/>
<comment type="caution">
    <text evidence="3">The sequence shown here is derived from an EMBL/GenBank/DDBJ whole genome shotgun (WGS) entry which is preliminary data.</text>
</comment>
<sequence>MQQIVTITDQGQITIPASMRRAMSLDQYNKALVKIEDRKLLIEPIVDLLSLGGMLIDKSKKQKNIDKIIE</sequence>
<dbReference type="InterPro" id="IPR007159">
    <property type="entry name" value="SpoVT-AbrB_dom"/>
</dbReference>
<reference evidence="3 4" key="1">
    <citation type="submission" date="2017-09" db="EMBL/GenBank/DDBJ databases">
        <title>Depth-based differentiation of microbial function through sediment-hosted aquifers and enrichment of novel symbionts in the deep terrestrial subsurface.</title>
        <authorList>
            <person name="Probst A.J."/>
            <person name="Ladd B."/>
            <person name="Jarett J.K."/>
            <person name="Geller-Mcgrath D.E."/>
            <person name="Sieber C.M."/>
            <person name="Emerson J.B."/>
            <person name="Anantharaman K."/>
            <person name="Thomas B.C."/>
            <person name="Malmstrom R."/>
            <person name="Stieglmeier M."/>
            <person name="Klingl A."/>
            <person name="Woyke T."/>
            <person name="Ryan C.M."/>
            <person name="Banfield J.F."/>
        </authorList>
    </citation>
    <scope>NUCLEOTIDE SEQUENCE [LARGE SCALE GENOMIC DNA]</scope>
    <source>
        <strain evidence="3">CG22_combo_CG10-13_8_21_14_all_35_9</strain>
    </source>
</reference>
<gene>
    <name evidence="3" type="ORF">COW98_00255</name>
</gene>
<dbReference type="AlphaFoldDB" id="A0A2H0BZL6"/>
<evidence type="ECO:0000313" key="4">
    <source>
        <dbReference type="Proteomes" id="UP000231021"/>
    </source>
</evidence>